<organism evidence="3 4">
    <name type="scientific">Formosa undariae</name>
    <dbReference type="NCBI Taxonomy" id="1325436"/>
    <lineage>
        <taxon>Bacteria</taxon>
        <taxon>Pseudomonadati</taxon>
        <taxon>Bacteroidota</taxon>
        <taxon>Flavobacteriia</taxon>
        <taxon>Flavobacteriales</taxon>
        <taxon>Flavobacteriaceae</taxon>
        <taxon>Formosa</taxon>
    </lineage>
</organism>
<evidence type="ECO:0000256" key="1">
    <source>
        <dbReference type="SAM" id="SignalP"/>
    </source>
</evidence>
<evidence type="ECO:0000313" key="4">
    <source>
        <dbReference type="Proteomes" id="UP001589605"/>
    </source>
</evidence>
<dbReference type="RefSeq" id="WP_382384517.1">
    <property type="nucleotide sequence ID" value="NZ_JBHMEZ010000032.1"/>
</dbReference>
<dbReference type="InterPro" id="IPR018637">
    <property type="entry name" value="DUF2059"/>
</dbReference>
<keyword evidence="1" id="KW-0732">Signal</keyword>
<name>A0ABV5F609_9FLAO</name>
<feature type="domain" description="DUF2059" evidence="2">
    <location>
        <begin position="81"/>
        <end position="124"/>
    </location>
</feature>
<evidence type="ECO:0000313" key="3">
    <source>
        <dbReference type="EMBL" id="MFB9054881.1"/>
    </source>
</evidence>
<keyword evidence="4" id="KW-1185">Reference proteome</keyword>
<gene>
    <name evidence="3" type="ORF">ACFFVB_17490</name>
</gene>
<sequence length="179" mass="20464">MKSILFLSVGLFFSVSVSVLSQSADYSDQAMQCLKSNGTSAYYETVFETCFKQIQEQYYKLDIPADTWTTLKTEKPEAMQRVSQKLVTAYSDFFTIEDIQNMNDLYGSPTGQTMIKNPNGLTKKDKKVIDKFYKTSTGKKIVSSQSEMNEKMQVISDFWCGDIYKQVNEKLEAQGYSIR</sequence>
<accession>A0ABV5F609</accession>
<feature type="signal peptide" evidence="1">
    <location>
        <begin position="1"/>
        <end position="23"/>
    </location>
</feature>
<evidence type="ECO:0000259" key="2">
    <source>
        <dbReference type="Pfam" id="PF09832"/>
    </source>
</evidence>
<dbReference type="EMBL" id="JBHMEZ010000032">
    <property type="protein sequence ID" value="MFB9054881.1"/>
    <property type="molecule type" value="Genomic_DNA"/>
</dbReference>
<feature type="chain" id="PRO_5045140072" evidence="1">
    <location>
        <begin position="24"/>
        <end position="179"/>
    </location>
</feature>
<proteinExistence type="predicted"/>
<dbReference type="Proteomes" id="UP001589605">
    <property type="component" value="Unassembled WGS sequence"/>
</dbReference>
<protein>
    <submittedName>
        <fullName evidence="3">DUF2059 domain-containing protein</fullName>
    </submittedName>
</protein>
<dbReference type="Pfam" id="PF09832">
    <property type="entry name" value="DUF2059"/>
    <property type="match status" value="1"/>
</dbReference>
<reference evidence="3 4" key="1">
    <citation type="submission" date="2024-09" db="EMBL/GenBank/DDBJ databases">
        <authorList>
            <person name="Sun Q."/>
            <person name="Mori K."/>
        </authorList>
    </citation>
    <scope>NUCLEOTIDE SEQUENCE [LARGE SCALE GENOMIC DNA]</scope>
    <source>
        <strain evidence="3 4">CECT 8286</strain>
    </source>
</reference>
<comment type="caution">
    <text evidence="3">The sequence shown here is derived from an EMBL/GenBank/DDBJ whole genome shotgun (WGS) entry which is preliminary data.</text>
</comment>